<dbReference type="Gene3D" id="1.10.510.10">
    <property type="entry name" value="Transferase(Phosphotransferase) domain 1"/>
    <property type="match status" value="1"/>
</dbReference>
<evidence type="ECO:0000256" key="4">
    <source>
        <dbReference type="ARBA" id="ARBA00022729"/>
    </source>
</evidence>
<dbReference type="SUPFAM" id="SSF56112">
    <property type="entry name" value="Protein kinase-like (PK-like)"/>
    <property type="match status" value="1"/>
</dbReference>
<keyword evidence="10" id="KW-0325">Glycoprotein</keyword>
<dbReference type="InterPro" id="IPR038408">
    <property type="entry name" value="GNK2_sf"/>
</dbReference>
<dbReference type="Pfam" id="PF07714">
    <property type="entry name" value="PK_Tyr_Ser-Thr"/>
    <property type="match status" value="1"/>
</dbReference>
<keyword evidence="7" id="KW-0418">Kinase</keyword>
<keyword evidence="2" id="KW-0723">Serine/threonine-protein kinase</keyword>
<dbReference type="InterPro" id="IPR017441">
    <property type="entry name" value="Protein_kinase_ATP_BS"/>
</dbReference>
<dbReference type="FunFam" id="1.10.510.10:FF:001023">
    <property type="entry name" value="Os07g0541700 protein"/>
    <property type="match status" value="1"/>
</dbReference>
<dbReference type="AlphaFoldDB" id="A0A7J7KUH5"/>
<dbReference type="PROSITE" id="PS50011">
    <property type="entry name" value="PROTEIN_KINASE_DOM"/>
    <property type="match status" value="1"/>
</dbReference>
<feature type="transmembrane region" description="Helical" evidence="14">
    <location>
        <begin position="592"/>
        <end position="617"/>
    </location>
</feature>
<evidence type="ECO:0000256" key="7">
    <source>
        <dbReference type="ARBA" id="ARBA00022777"/>
    </source>
</evidence>
<dbReference type="PROSITE" id="PS00107">
    <property type="entry name" value="PROTEIN_KINASE_ATP"/>
    <property type="match status" value="1"/>
</dbReference>
<dbReference type="InterPro" id="IPR052059">
    <property type="entry name" value="CR_Ser/Thr_kinase"/>
</dbReference>
<dbReference type="InterPro" id="IPR008271">
    <property type="entry name" value="Ser/Thr_kinase_AS"/>
</dbReference>
<keyword evidence="18" id="KW-1185">Reference proteome</keyword>
<dbReference type="Proteomes" id="UP000541444">
    <property type="component" value="Unassembled WGS sequence"/>
</dbReference>
<feature type="domain" description="Gnk2-homologous" evidence="16">
    <location>
        <begin position="349"/>
        <end position="447"/>
    </location>
</feature>
<evidence type="ECO:0000256" key="13">
    <source>
        <dbReference type="PROSITE-ProRule" id="PRU10141"/>
    </source>
</evidence>
<evidence type="ECO:0000256" key="5">
    <source>
        <dbReference type="ARBA" id="ARBA00022737"/>
    </source>
</evidence>
<keyword evidence="3" id="KW-0808">Transferase</keyword>
<comment type="catalytic activity">
    <reaction evidence="12">
        <text>L-seryl-[protein] + ATP = O-phospho-L-seryl-[protein] + ADP + H(+)</text>
        <dbReference type="Rhea" id="RHEA:17989"/>
        <dbReference type="Rhea" id="RHEA-COMP:9863"/>
        <dbReference type="Rhea" id="RHEA-COMP:11604"/>
        <dbReference type="ChEBI" id="CHEBI:15378"/>
        <dbReference type="ChEBI" id="CHEBI:29999"/>
        <dbReference type="ChEBI" id="CHEBI:30616"/>
        <dbReference type="ChEBI" id="CHEBI:83421"/>
        <dbReference type="ChEBI" id="CHEBI:456216"/>
        <dbReference type="EC" id="2.7.11.1"/>
    </reaction>
</comment>
<evidence type="ECO:0000256" key="11">
    <source>
        <dbReference type="ARBA" id="ARBA00047899"/>
    </source>
</evidence>
<feature type="domain" description="Gnk2-homologous" evidence="16">
    <location>
        <begin position="125"/>
        <end position="229"/>
    </location>
</feature>
<keyword evidence="14" id="KW-0472">Membrane</keyword>
<keyword evidence="6 13" id="KW-0547">Nucleotide-binding</keyword>
<dbReference type="OrthoDB" id="1703116at2759"/>
<accession>A0A7J7KUH5</accession>
<keyword evidence="4" id="KW-0732">Signal</keyword>
<organism evidence="17 18">
    <name type="scientific">Kingdonia uniflora</name>
    <dbReference type="NCBI Taxonomy" id="39325"/>
    <lineage>
        <taxon>Eukaryota</taxon>
        <taxon>Viridiplantae</taxon>
        <taxon>Streptophyta</taxon>
        <taxon>Embryophyta</taxon>
        <taxon>Tracheophyta</taxon>
        <taxon>Spermatophyta</taxon>
        <taxon>Magnoliopsida</taxon>
        <taxon>Ranunculales</taxon>
        <taxon>Circaeasteraceae</taxon>
        <taxon>Kingdonia</taxon>
    </lineage>
</organism>
<reference evidence="17 18" key="1">
    <citation type="journal article" date="2020" name="IScience">
        <title>Genome Sequencing of the Endangered Kingdonia uniflora (Circaeasteraceae, Ranunculales) Reveals Potential Mechanisms of Evolutionary Specialization.</title>
        <authorList>
            <person name="Sun Y."/>
            <person name="Deng T."/>
            <person name="Zhang A."/>
            <person name="Moore M.J."/>
            <person name="Landis J.B."/>
            <person name="Lin N."/>
            <person name="Zhang H."/>
            <person name="Zhang X."/>
            <person name="Huang J."/>
            <person name="Zhang X."/>
            <person name="Sun H."/>
            <person name="Wang H."/>
        </authorList>
    </citation>
    <scope>NUCLEOTIDE SEQUENCE [LARGE SCALE GENOMIC DNA]</scope>
    <source>
        <strain evidence="17">TB1705</strain>
        <tissue evidence="17">Leaf</tissue>
    </source>
</reference>
<evidence type="ECO:0000256" key="3">
    <source>
        <dbReference type="ARBA" id="ARBA00022679"/>
    </source>
</evidence>
<dbReference type="Gene3D" id="3.30.430.20">
    <property type="entry name" value="Gnk2 domain, C-X8-C-X2-C motif"/>
    <property type="match status" value="4"/>
</dbReference>
<dbReference type="PROSITE" id="PS00108">
    <property type="entry name" value="PROTEIN_KINASE_ST"/>
    <property type="match status" value="1"/>
</dbReference>
<evidence type="ECO:0000256" key="12">
    <source>
        <dbReference type="ARBA" id="ARBA00048679"/>
    </source>
</evidence>
<evidence type="ECO:0000256" key="1">
    <source>
        <dbReference type="ARBA" id="ARBA00012513"/>
    </source>
</evidence>
<dbReference type="InterPro" id="IPR011009">
    <property type="entry name" value="Kinase-like_dom_sf"/>
</dbReference>
<dbReference type="GO" id="GO:0004674">
    <property type="term" value="F:protein serine/threonine kinase activity"/>
    <property type="evidence" value="ECO:0007669"/>
    <property type="project" value="UniProtKB-KW"/>
</dbReference>
<evidence type="ECO:0000256" key="14">
    <source>
        <dbReference type="SAM" id="Phobius"/>
    </source>
</evidence>
<dbReference type="EMBL" id="JACGCM010002894">
    <property type="protein sequence ID" value="KAF6133977.1"/>
    <property type="molecule type" value="Genomic_DNA"/>
</dbReference>
<evidence type="ECO:0000313" key="17">
    <source>
        <dbReference type="EMBL" id="KAF6133977.1"/>
    </source>
</evidence>
<keyword evidence="5" id="KW-0677">Repeat</keyword>
<protein>
    <recommendedName>
        <fullName evidence="1">non-specific serine/threonine protein kinase</fullName>
        <ecNumber evidence="1">2.7.11.1</ecNumber>
    </recommendedName>
</protein>
<dbReference type="Gene3D" id="3.30.200.20">
    <property type="entry name" value="Phosphorylase Kinase, domain 1"/>
    <property type="match status" value="1"/>
</dbReference>
<dbReference type="Pfam" id="PF01657">
    <property type="entry name" value="Stress-antifung"/>
    <property type="match status" value="4"/>
</dbReference>
<evidence type="ECO:0000256" key="9">
    <source>
        <dbReference type="ARBA" id="ARBA00023170"/>
    </source>
</evidence>
<evidence type="ECO:0000256" key="10">
    <source>
        <dbReference type="ARBA" id="ARBA00023180"/>
    </source>
</evidence>
<comment type="catalytic activity">
    <reaction evidence="11">
        <text>L-threonyl-[protein] + ATP = O-phospho-L-threonyl-[protein] + ADP + H(+)</text>
        <dbReference type="Rhea" id="RHEA:46608"/>
        <dbReference type="Rhea" id="RHEA-COMP:11060"/>
        <dbReference type="Rhea" id="RHEA-COMP:11605"/>
        <dbReference type="ChEBI" id="CHEBI:15378"/>
        <dbReference type="ChEBI" id="CHEBI:30013"/>
        <dbReference type="ChEBI" id="CHEBI:30616"/>
        <dbReference type="ChEBI" id="CHEBI:61977"/>
        <dbReference type="ChEBI" id="CHEBI:456216"/>
        <dbReference type="EC" id="2.7.11.1"/>
    </reaction>
</comment>
<keyword evidence="14" id="KW-1133">Transmembrane helix</keyword>
<dbReference type="GO" id="GO:0005524">
    <property type="term" value="F:ATP binding"/>
    <property type="evidence" value="ECO:0007669"/>
    <property type="project" value="UniProtKB-UniRule"/>
</dbReference>
<feature type="domain" description="Gnk2-homologous" evidence="16">
    <location>
        <begin position="453"/>
        <end position="557"/>
    </location>
</feature>
<feature type="domain" description="Gnk2-homologous" evidence="16">
    <location>
        <begin position="19"/>
        <end position="117"/>
    </location>
</feature>
<dbReference type="PANTHER" id="PTHR47973">
    <property type="entry name" value="CYSTEINE-RICH RECEPTOR-LIKE PROTEIN KINASE 3"/>
    <property type="match status" value="1"/>
</dbReference>
<keyword evidence="8 13" id="KW-0067">ATP-binding</keyword>
<evidence type="ECO:0000259" key="15">
    <source>
        <dbReference type="PROSITE" id="PS50011"/>
    </source>
</evidence>
<name>A0A7J7KUH5_9MAGN</name>
<comment type="caution">
    <text evidence="17">The sequence shown here is derived from an EMBL/GenBank/DDBJ whole genome shotgun (WGS) entry which is preliminary data.</text>
</comment>
<dbReference type="PROSITE" id="PS51473">
    <property type="entry name" value="GNK2"/>
    <property type="match status" value="4"/>
</dbReference>
<evidence type="ECO:0000256" key="8">
    <source>
        <dbReference type="ARBA" id="ARBA00022840"/>
    </source>
</evidence>
<gene>
    <name evidence="17" type="ORF">GIB67_040741</name>
</gene>
<evidence type="ECO:0000313" key="18">
    <source>
        <dbReference type="Proteomes" id="UP000541444"/>
    </source>
</evidence>
<feature type="binding site" evidence="13">
    <location>
        <position position="697"/>
    </location>
    <ligand>
        <name>ATP</name>
        <dbReference type="ChEBI" id="CHEBI:30616"/>
    </ligand>
</feature>
<proteinExistence type="predicted"/>
<dbReference type="SMART" id="SM00220">
    <property type="entry name" value="S_TKc"/>
    <property type="match status" value="1"/>
</dbReference>
<keyword evidence="9" id="KW-0675">Receptor</keyword>
<dbReference type="InterPro" id="IPR001245">
    <property type="entry name" value="Ser-Thr/Tyr_kinase_cat_dom"/>
</dbReference>
<dbReference type="CDD" id="cd23509">
    <property type="entry name" value="Gnk2-like"/>
    <property type="match status" value="4"/>
</dbReference>
<evidence type="ECO:0000259" key="16">
    <source>
        <dbReference type="PROSITE" id="PS51473"/>
    </source>
</evidence>
<sequence length="838" mass="93191">MAEGEVRFKNCDNQIEYTPPNSILDLPLDTYSPNSIFSTNLDRALDTLKNNTALTGFSSTSVGSVTALALCRGDLTSQQCQNCTDRAMTEIRQHCPNATSAQTWYSYCMIRYSNVNFLQKQTSNETTFLSLFDTRLAPYSEVFNEKVQVLMKNLSVAAGASDKRFALGWTNVTDTVYIYGYLDCTRDLSSDNCTKCLVSTVDHISCCFGKWAVWIVTPTCQVQFSLDPNFNLTLWGATKVFTDSTIVLKSPSTVISGSKKKLRKTSLILIIVFGVAGLLALVFVCLWLLMIKKRTMSIDKRTQAGNVEETTTSESLGMIGSSYSYDFELLVAATDNFSSRNKLGAGGFGIVYKVCNNQATYTPDSIFSTDLDRALDTVKNNTALTSFSTTSVGSVTVLAICRGDVSAVGCQDCTHSATSEIRQYCPNTTSAQTWYTYCMIRYSNVDFLQKPNEIALLSLYDTRQAPHPEIFNEKVQALVKNLSVTAGAREKRFALGWTNVMDTFTLYGYLDCTRDLSSDNCTKCLVSTADNIRCCLGKWAVWLATATCQIQISLDNNFNLTLGGATEVFTNTTMMLEAPSVVVTRSKSNLRLVSLIFSIVVGVAGVLALVFVSLWLVMTKKRRKKKVSMDKRTQAGDVEETTTSENLGMIVSSYSYDFELLVAATDNFSTRNKLGAGGFGIVYKGRMPNGEEIAVKKLQDGSMQGTEEFSNEVMLLLRIQHRNLVKLMGYCFHGEEKMLVYEYLSNKSLDFIIFDRSLSALLDWPKRFNIILGVARGLLYLHEDSQPKIIHRDIKAGNVLLDQNMNPKISDFGLAKPFPEEQSRLRTRRIAGTVQVYL</sequence>
<evidence type="ECO:0000256" key="2">
    <source>
        <dbReference type="ARBA" id="ARBA00022527"/>
    </source>
</evidence>
<feature type="transmembrane region" description="Helical" evidence="14">
    <location>
        <begin position="267"/>
        <end position="290"/>
    </location>
</feature>
<dbReference type="InterPro" id="IPR002902">
    <property type="entry name" value="GNK2"/>
</dbReference>
<dbReference type="InterPro" id="IPR000719">
    <property type="entry name" value="Prot_kinase_dom"/>
</dbReference>
<keyword evidence="14" id="KW-0812">Transmembrane</keyword>
<evidence type="ECO:0000256" key="6">
    <source>
        <dbReference type="ARBA" id="ARBA00022741"/>
    </source>
</evidence>
<dbReference type="FunFam" id="3.30.200.20:FF:001238">
    <property type="entry name" value="Os08g0179000 protein"/>
    <property type="match status" value="1"/>
</dbReference>
<feature type="domain" description="Protein kinase" evidence="15">
    <location>
        <begin position="668"/>
        <end position="838"/>
    </location>
</feature>
<dbReference type="EC" id="2.7.11.1" evidence="1"/>